<keyword evidence="4 8" id="KW-0479">Metal-binding</keyword>
<keyword evidence="6 8" id="KW-0408">Iron</keyword>
<dbReference type="Gene3D" id="1.10.630.10">
    <property type="entry name" value="Cytochrome P450"/>
    <property type="match status" value="1"/>
</dbReference>
<evidence type="ECO:0000313" key="10">
    <source>
        <dbReference type="EMBL" id="CAH1801174.1"/>
    </source>
</evidence>
<evidence type="ECO:0000313" key="11">
    <source>
        <dbReference type="Proteomes" id="UP000749559"/>
    </source>
</evidence>
<dbReference type="InterPro" id="IPR001128">
    <property type="entry name" value="Cyt_P450"/>
</dbReference>
<keyword evidence="11" id="KW-1185">Reference proteome</keyword>
<sequence>MFLSGVKQLGFRMQIARLGTLTGKVETHQDVIKTGHRETDVGQYEKARSFDTIPGPKGVPVFGTLFQYTRGPYSVDFYPDALVDRYYKYGPIFKETIAGKTIVHIFDPDEIKKLYATEGKNPHIPPLLETVKMYRKYRDMSPGLGNVNGEEWYRLRSSVQKLIMQPVSTAKFLPMVNEVVDDFITRIYKIRASMGEINNFNFELSKFVYESSTYTCFEKRQRILNDEKGSHTDKLISCNRAMLDLSTKLKFQLPFYKYINTPTWKKLVASEDFFYRFGQTLVDETVVKMNELSESGDLKNGQYVFLSYLLGKRELRYKDLSIVTLSMFNDGLSTTAPSLVWQLYCISKHPEKQEKLYEEVKDLSEKSEPISAKTLTRLPYLKACIKEGFRLFPIAPDVTREPTKDIVISGYQIPKGTYLSLNNNLLLRLPEFFSEPNAYKPERWIRGDSTDPIHPYVVLPFGHGTRMCVGRRVAEQEMYVMLIKLLQHFKIEWNSCEEMGRKYRTLFTPSTEAKFKFIPRE</sequence>
<dbReference type="AlphaFoldDB" id="A0A8S4Q5J8"/>
<dbReference type="EMBL" id="CAIIXF020000012">
    <property type="protein sequence ID" value="CAH1801174.1"/>
    <property type="molecule type" value="Genomic_DNA"/>
</dbReference>
<evidence type="ECO:0000256" key="7">
    <source>
        <dbReference type="ARBA" id="ARBA00023033"/>
    </source>
</evidence>
<evidence type="ECO:0000256" key="6">
    <source>
        <dbReference type="ARBA" id="ARBA00023004"/>
    </source>
</evidence>
<dbReference type="Pfam" id="PF00067">
    <property type="entry name" value="p450"/>
    <property type="match status" value="1"/>
</dbReference>
<comment type="similarity">
    <text evidence="2 9">Belongs to the cytochrome P450 family.</text>
</comment>
<dbReference type="PANTHER" id="PTHR24279">
    <property type="entry name" value="CYTOCHROME P450"/>
    <property type="match status" value="1"/>
</dbReference>
<dbReference type="GO" id="GO:0020037">
    <property type="term" value="F:heme binding"/>
    <property type="evidence" value="ECO:0007669"/>
    <property type="project" value="InterPro"/>
</dbReference>
<organism evidence="10 11">
    <name type="scientific">Owenia fusiformis</name>
    <name type="common">Polychaete worm</name>
    <dbReference type="NCBI Taxonomy" id="6347"/>
    <lineage>
        <taxon>Eukaryota</taxon>
        <taxon>Metazoa</taxon>
        <taxon>Spiralia</taxon>
        <taxon>Lophotrochozoa</taxon>
        <taxon>Annelida</taxon>
        <taxon>Polychaeta</taxon>
        <taxon>Sedentaria</taxon>
        <taxon>Canalipalpata</taxon>
        <taxon>Sabellida</taxon>
        <taxon>Oweniida</taxon>
        <taxon>Oweniidae</taxon>
        <taxon>Owenia</taxon>
    </lineage>
</organism>
<evidence type="ECO:0000256" key="3">
    <source>
        <dbReference type="ARBA" id="ARBA00022617"/>
    </source>
</evidence>
<reference evidence="10" key="1">
    <citation type="submission" date="2022-03" db="EMBL/GenBank/DDBJ databases">
        <authorList>
            <person name="Martin C."/>
        </authorList>
    </citation>
    <scope>NUCLEOTIDE SEQUENCE</scope>
</reference>
<keyword evidence="3 8" id="KW-0349">Heme</keyword>
<proteinExistence type="inferred from homology"/>
<dbReference type="CDD" id="cd11054">
    <property type="entry name" value="CYP24A1-like"/>
    <property type="match status" value="1"/>
</dbReference>
<dbReference type="GO" id="GO:0005506">
    <property type="term" value="F:iron ion binding"/>
    <property type="evidence" value="ECO:0007669"/>
    <property type="project" value="InterPro"/>
</dbReference>
<dbReference type="PRINTS" id="PR00465">
    <property type="entry name" value="EP450IV"/>
</dbReference>
<comment type="cofactor">
    <cofactor evidence="1 8">
        <name>heme</name>
        <dbReference type="ChEBI" id="CHEBI:30413"/>
    </cofactor>
</comment>
<dbReference type="GO" id="GO:0016705">
    <property type="term" value="F:oxidoreductase activity, acting on paired donors, with incorporation or reduction of molecular oxygen"/>
    <property type="evidence" value="ECO:0007669"/>
    <property type="project" value="InterPro"/>
</dbReference>
<feature type="binding site" description="axial binding residue" evidence="8">
    <location>
        <position position="468"/>
    </location>
    <ligand>
        <name>heme</name>
        <dbReference type="ChEBI" id="CHEBI:30413"/>
    </ligand>
    <ligandPart>
        <name>Fe</name>
        <dbReference type="ChEBI" id="CHEBI:18248"/>
    </ligandPart>
</feature>
<dbReference type="InterPro" id="IPR002403">
    <property type="entry name" value="Cyt_P450_E_grp-IV"/>
</dbReference>
<evidence type="ECO:0000256" key="1">
    <source>
        <dbReference type="ARBA" id="ARBA00001971"/>
    </source>
</evidence>
<evidence type="ECO:0000256" key="8">
    <source>
        <dbReference type="PIRSR" id="PIRSR602403-1"/>
    </source>
</evidence>
<evidence type="ECO:0000256" key="4">
    <source>
        <dbReference type="ARBA" id="ARBA00022723"/>
    </source>
</evidence>
<dbReference type="PANTHER" id="PTHR24279:SF120">
    <property type="entry name" value="CYTOCHROME P450"/>
    <property type="match status" value="1"/>
</dbReference>
<dbReference type="SUPFAM" id="SSF48264">
    <property type="entry name" value="Cytochrome P450"/>
    <property type="match status" value="1"/>
</dbReference>
<accession>A0A8S4Q5J8</accession>
<dbReference type="PRINTS" id="PR00385">
    <property type="entry name" value="P450"/>
</dbReference>
<dbReference type="PROSITE" id="PS00086">
    <property type="entry name" value="CYTOCHROME_P450"/>
    <property type="match status" value="1"/>
</dbReference>
<evidence type="ECO:0008006" key="12">
    <source>
        <dbReference type="Google" id="ProtNLM"/>
    </source>
</evidence>
<gene>
    <name evidence="10" type="ORF">OFUS_LOCUS24989</name>
</gene>
<dbReference type="OrthoDB" id="3945418at2759"/>
<evidence type="ECO:0000256" key="9">
    <source>
        <dbReference type="RuleBase" id="RU000461"/>
    </source>
</evidence>
<dbReference type="InterPro" id="IPR050479">
    <property type="entry name" value="CYP11_CYP27_families"/>
</dbReference>
<name>A0A8S4Q5J8_OWEFU</name>
<keyword evidence="7 9" id="KW-0503">Monooxygenase</keyword>
<dbReference type="InterPro" id="IPR017972">
    <property type="entry name" value="Cyt_P450_CS"/>
</dbReference>
<protein>
    <recommendedName>
        <fullName evidence="12">Cytochrome P450</fullName>
    </recommendedName>
</protein>
<dbReference type="Proteomes" id="UP000749559">
    <property type="component" value="Unassembled WGS sequence"/>
</dbReference>
<dbReference type="FunFam" id="1.10.630.10:FF:000006">
    <property type="entry name" value="Cytochrome P450 302a1, mitochondrial"/>
    <property type="match status" value="1"/>
</dbReference>
<evidence type="ECO:0000256" key="2">
    <source>
        <dbReference type="ARBA" id="ARBA00010617"/>
    </source>
</evidence>
<keyword evidence="5 9" id="KW-0560">Oxidoreductase</keyword>
<dbReference type="GO" id="GO:0004497">
    <property type="term" value="F:monooxygenase activity"/>
    <property type="evidence" value="ECO:0007669"/>
    <property type="project" value="UniProtKB-KW"/>
</dbReference>
<comment type="caution">
    <text evidence="10">The sequence shown here is derived from an EMBL/GenBank/DDBJ whole genome shotgun (WGS) entry which is preliminary data.</text>
</comment>
<evidence type="ECO:0000256" key="5">
    <source>
        <dbReference type="ARBA" id="ARBA00023002"/>
    </source>
</evidence>
<dbReference type="InterPro" id="IPR036396">
    <property type="entry name" value="Cyt_P450_sf"/>
</dbReference>